<feature type="binding site" evidence="8">
    <location>
        <position position="341"/>
    </location>
    <ligand>
        <name>homogentisate</name>
        <dbReference type="ChEBI" id="CHEBI:16169"/>
    </ligand>
</feature>
<evidence type="ECO:0000256" key="6">
    <source>
        <dbReference type="ARBA" id="ARBA00023004"/>
    </source>
</evidence>
<dbReference type="SUPFAM" id="SSF51182">
    <property type="entry name" value="RmlC-like cupins"/>
    <property type="match status" value="1"/>
</dbReference>
<keyword evidence="3 8" id="KW-0479">Metal-binding</keyword>
<dbReference type="InterPro" id="IPR011051">
    <property type="entry name" value="RmlC_Cupin_sf"/>
</dbReference>
<proteinExistence type="inferred from homology"/>
<protein>
    <submittedName>
        <fullName evidence="10">Homogentisate 1,2-dioxygenase</fullName>
        <ecNumber evidence="10">1.13.11.5</ecNumber>
    </submittedName>
</protein>
<dbReference type="RefSeq" id="WP_166283875.1">
    <property type="nucleotide sequence ID" value="NZ_JTHE03000017.1"/>
</dbReference>
<dbReference type="Pfam" id="PF20510">
    <property type="entry name" value="HgmA_N"/>
    <property type="match status" value="1"/>
</dbReference>
<feature type="binding site" evidence="8">
    <location>
        <position position="311"/>
    </location>
    <ligand>
        <name>Fe cation</name>
        <dbReference type="ChEBI" id="CHEBI:24875"/>
    </ligand>
</feature>
<dbReference type="GO" id="GO:0046872">
    <property type="term" value="F:metal ion binding"/>
    <property type="evidence" value="ECO:0007669"/>
    <property type="project" value="UniProtKB-KW"/>
</dbReference>
<organism evidence="10 11">
    <name type="scientific">Lyngbya confervoides BDU141951</name>
    <dbReference type="NCBI Taxonomy" id="1574623"/>
    <lineage>
        <taxon>Bacteria</taxon>
        <taxon>Bacillati</taxon>
        <taxon>Cyanobacteriota</taxon>
        <taxon>Cyanophyceae</taxon>
        <taxon>Oscillatoriophycideae</taxon>
        <taxon>Oscillatoriales</taxon>
        <taxon>Microcoleaceae</taxon>
        <taxon>Lyngbya</taxon>
    </lineage>
</organism>
<sequence>MTFYYRLGHIPPKRHTQFWQPEGSLYHEELMGMQGFQGIQSLLYHLRPPTPIQEILAGDPAAIRLAPTPLLHHCHLRTATVPEGGDAIASRVPLLANRDLCLSVARPTQAMDYWYRFAPGDELIFIHSGQGQLETQFGRLTYAAGDYLLIPAGVLWRWIPMPQVPQQMLVLQVWGHLDPPPRYRNDRGQFLEHSPYCERDLRPPEALETHDEAGSFEVRVLHGGDPTQLQMTRYRYAHHPLDVVGWDGYLWPYTFNIADFEPITGRIHQPPPVHQTFAGPGLVVCSFVPRLLDYHPQAIPAPYNHANVDSDEVLYYVSGTFLSRSGIESASLTLHPRGLPHGPHPGRYETSVGQDRTEEYAVMMDTAQPLQMTPQAIALEDPDYSYRWRGPEP</sequence>
<evidence type="ECO:0000256" key="8">
    <source>
        <dbReference type="PIRSR" id="PIRSR605708-2"/>
    </source>
</evidence>
<comment type="caution">
    <text evidence="10">The sequence shown here is derived from an EMBL/GenBank/DDBJ whole genome shotgun (WGS) entry which is preliminary data.</text>
</comment>
<dbReference type="EMBL" id="JTHE03000017">
    <property type="protein sequence ID" value="MCM1981722.1"/>
    <property type="molecule type" value="Genomic_DNA"/>
</dbReference>
<keyword evidence="5 10" id="KW-0560">Oxidoreductase</keyword>
<dbReference type="Gene3D" id="2.60.120.10">
    <property type="entry name" value="Jelly Rolls"/>
    <property type="match status" value="1"/>
</dbReference>
<evidence type="ECO:0000256" key="2">
    <source>
        <dbReference type="ARBA" id="ARBA00007757"/>
    </source>
</evidence>
<evidence type="ECO:0000256" key="1">
    <source>
        <dbReference type="ARBA" id="ARBA00001962"/>
    </source>
</evidence>
<keyword evidence="4" id="KW-0223">Dioxygenase</keyword>
<evidence type="ECO:0000313" key="10">
    <source>
        <dbReference type="EMBL" id="MCM1981722.1"/>
    </source>
</evidence>
<dbReference type="GO" id="GO:0006520">
    <property type="term" value="P:amino acid metabolic process"/>
    <property type="evidence" value="ECO:0007669"/>
    <property type="project" value="UniProtKB-ARBA"/>
</dbReference>
<comment type="similarity">
    <text evidence="2">Belongs to the homogentisate dioxygenase family.</text>
</comment>
<keyword evidence="6 8" id="KW-0408">Iron</keyword>
<name>A0ABD4SZ11_9CYAN</name>
<accession>A0ABD4SZ11</accession>
<keyword evidence="11" id="KW-1185">Reference proteome</keyword>
<feature type="active site" description="Proton acceptor" evidence="7">
    <location>
        <position position="268"/>
    </location>
</feature>
<dbReference type="InterPro" id="IPR005708">
    <property type="entry name" value="Homogentis_dOase"/>
</dbReference>
<feature type="domain" description="Homogentisate 1,2-dioxygenase N-terminal" evidence="9">
    <location>
        <begin position="101"/>
        <end position="256"/>
    </location>
</feature>
<dbReference type="InterPro" id="IPR046452">
    <property type="entry name" value="HgmA_N"/>
</dbReference>
<gene>
    <name evidence="10" type="ORF">QQ91_0002600</name>
</gene>
<feature type="binding site" evidence="8">
    <location>
        <position position="305"/>
    </location>
    <ligand>
        <name>Fe cation</name>
        <dbReference type="ChEBI" id="CHEBI:24875"/>
    </ligand>
</feature>
<evidence type="ECO:0000256" key="7">
    <source>
        <dbReference type="PIRSR" id="PIRSR605708-1"/>
    </source>
</evidence>
<evidence type="ECO:0000313" key="11">
    <source>
        <dbReference type="Proteomes" id="UP000031561"/>
    </source>
</evidence>
<dbReference type="CDD" id="cd02208">
    <property type="entry name" value="cupin_RmlC-like"/>
    <property type="match status" value="1"/>
</dbReference>
<dbReference type="GO" id="GO:0004411">
    <property type="term" value="F:homogentisate 1,2-dioxygenase activity"/>
    <property type="evidence" value="ECO:0007669"/>
    <property type="project" value="UniProtKB-EC"/>
</dbReference>
<feature type="binding site" evidence="8">
    <location>
        <position position="341"/>
    </location>
    <ligand>
        <name>Fe cation</name>
        <dbReference type="ChEBI" id="CHEBI:24875"/>
    </ligand>
</feature>
<dbReference type="PANTHER" id="PTHR11056">
    <property type="entry name" value="HOMOGENTISATE 1,2-DIOXYGENASE"/>
    <property type="match status" value="1"/>
</dbReference>
<dbReference type="InterPro" id="IPR014710">
    <property type="entry name" value="RmlC-like_jellyroll"/>
</dbReference>
<dbReference type="Proteomes" id="UP000031561">
    <property type="component" value="Unassembled WGS sequence"/>
</dbReference>
<dbReference type="PANTHER" id="PTHR11056:SF0">
    <property type="entry name" value="HOMOGENTISATE 1,2-DIOXYGENASE"/>
    <property type="match status" value="1"/>
</dbReference>
<evidence type="ECO:0000256" key="3">
    <source>
        <dbReference type="ARBA" id="ARBA00022723"/>
    </source>
</evidence>
<evidence type="ECO:0000256" key="4">
    <source>
        <dbReference type="ARBA" id="ARBA00022964"/>
    </source>
</evidence>
<dbReference type="EC" id="1.13.11.5" evidence="10"/>
<dbReference type="AlphaFoldDB" id="A0ABD4SZ11"/>
<comment type="cofactor">
    <cofactor evidence="1 8">
        <name>Fe cation</name>
        <dbReference type="ChEBI" id="CHEBI:24875"/>
    </cofactor>
</comment>
<evidence type="ECO:0000256" key="5">
    <source>
        <dbReference type="ARBA" id="ARBA00023002"/>
    </source>
</evidence>
<reference evidence="10 11" key="1">
    <citation type="journal article" date="2015" name="Genome Announc.">
        <title>Draft Genome Sequence of Filamentous Marine Cyanobacterium Lyngbya confervoides Strain BDU141951.</title>
        <authorList>
            <person name="Chandrababunaidu M.M."/>
            <person name="Sen D."/>
            <person name="Tripathy S."/>
        </authorList>
    </citation>
    <scope>NUCLEOTIDE SEQUENCE [LARGE SCALE GENOMIC DNA]</scope>
    <source>
        <strain evidence="10 11">BDU141951</strain>
    </source>
</reference>
<evidence type="ECO:0000259" key="9">
    <source>
        <dbReference type="Pfam" id="PF20510"/>
    </source>
</evidence>